<reference evidence="1" key="1">
    <citation type="submission" date="2022-08" db="EMBL/GenBank/DDBJ databases">
        <title>Genome Sequence of Lecanicillium fungicola.</title>
        <authorList>
            <person name="Buettner E."/>
        </authorList>
    </citation>
    <scope>NUCLEOTIDE SEQUENCE</scope>
    <source>
        <strain evidence="1">Babe33</strain>
    </source>
</reference>
<protein>
    <submittedName>
        <fullName evidence="1">Uncharacterized protein</fullName>
    </submittedName>
</protein>
<name>A0ACC1MU64_9HYPO</name>
<evidence type="ECO:0000313" key="2">
    <source>
        <dbReference type="Proteomes" id="UP001143910"/>
    </source>
</evidence>
<organism evidence="1 2">
    <name type="scientific">Zarea fungicola</name>
    <dbReference type="NCBI Taxonomy" id="93591"/>
    <lineage>
        <taxon>Eukaryota</taxon>
        <taxon>Fungi</taxon>
        <taxon>Dikarya</taxon>
        <taxon>Ascomycota</taxon>
        <taxon>Pezizomycotina</taxon>
        <taxon>Sordariomycetes</taxon>
        <taxon>Hypocreomycetidae</taxon>
        <taxon>Hypocreales</taxon>
        <taxon>Cordycipitaceae</taxon>
        <taxon>Zarea</taxon>
    </lineage>
</organism>
<evidence type="ECO:0000313" key="1">
    <source>
        <dbReference type="EMBL" id="KAJ2970202.1"/>
    </source>
</evidence>
<sequence length="206" mass="22557">MLAGFEIRPATPEEAPALALINRIAFNDVATWDLLFKDVDTDDVTKLLLAITAKRMADGNVTYVSAVDKETGTIVGATAVSVPIKQKDTQLKPEMPSGINEKLAAHFFGDILTLSRKYGYDPEKHCHRVGAFILPEYQRKGFGSALSRECDVIADEVGVDTYVAAYESSLKMFEKAGFVRLGHLDTNLGEYGGPNTSFRTGHVDIR</sequence>
<keyword evidence="2" id="KW-1185">Reference proteome</keyword>
<dbReference type="EMBL" id="JANJQO010001582">
    <property type="protein sequence ID" value="KAJ2970202.1"/>
    <property type="molecule type" value="Genomic_DNA"/>
</dbReference>
<gene>
    <name evidence="1" type="ORF">NQ176_g8304</name>
</gene>
<proteinExistence type="predicted"/>
<accession>A0ACC1MU64</accession>
<comment type="caution">
    <text evidence="1">The sequence shown here is derived from an EMBL/GenBank/DDBJ whole genome shotgun (WGS) entry which is preliminary data.</text>
</comment>
<dbReference type="Proteomes" id="UP001143910">
    <property type="component" value="Unassembled WGS sequence"/>
</dbReference>